<organism evidence="1 2">
    <name type="scientific">Catellatospora chokoriensis</name>
    <dbReference type="NCBI Taxonomy" id="310353"/>
    <lineage>
        <taxon>Bacteria</taxon>
        <taxon>Bacillati</taxon>
        <taxon>Actinomycetota</taxon>
        <taxon>Actinomycetes</taxon>
        <taxon>Micromonosporales</taxon>
        <taxon>Micromonosporaceae</taxon>
        <taxon>Catellatospora</taxon>
    </lineage>
</organism>
<protein>
    <recommendedName>
        <fullName evidence="3">Acyl-CoA dehydrogenase-like protein</fullName>
    </recommendedName>
</protein>
<evidence type="ECO:0008006" key="3">
    <source>
        <dbReference type="Google" id="ProtNLM"/>
    </source>
</evidence>
<dbReference type="AlphaFoldDB" id="A0A8J3K1I3"/>
<keyword evidence="2" id="KW-1185">Reference proteome</keyword>
<sequence>MAEVFAQRAAELGETAQLPWENLRESHEAGFGAAWLPQRFGDRGLSAVLGGRFHRPAGAHWPGRLAR</sequence>
<accession>A0A8J3K1I3</accession>
<name>A0A8J3K1I3_9ACTN</name>
<reference evidence="1 2" key="1">
    <citation type="submission" date="2021-01" db="EMBL/GenBank/DDBJ databases">
        <title>Whole genome shotgun sequence of Catellatospora chokoriensis NBRC 107358.</title>
        <authorList>
            <person name="Komaki H."/>
            <person name="Tamura T."/>
        </authorList>
    </citation>
    <scope>NUCLEOTIDE SEQUENCE [LARGE SCALE GENOMIC DNA]</scope>
    <source>
        <strain evidence="1 2">NBRC 107358</strain>
    </source>
</reference>
<dbReference type="GO" id="GO:0016627">
    <property type="term" value="F:oxidoreductase activity, acting on the CH-CH group of donors"/>
    <property type="evidence" value="ECO:0007669"/>
    <property type="project" value="InterPro"/>
</dbReference>
<dbReference type="RefSeq" id="WP_191839470.1">
    <property type="nucleotide sequence ID" value="NZ_BAAALB010000007.1"/>
</dbReference>
<dbReference type="EMBL" id="BONG01000005">
    <property type="protein sequence ID" value="GIF87724.1"/>
    <property type="molecule type" value="Genomic_DNA"/>
</dbReference>
<evidence type="ECO:0000313" key="2">
    <source>
        <dbReference type="Proteomes" id="UP000619293"/>
    </source>
</evidence>
<dbReference type="Gene3D" id="1.10.540.10">
    <property type="entry name" value="Acyl-CoA dehydrogenase/oxidase, N-terminal domain"/>
    <property type="match status" value="1"/>
</dbReference>
<dbReference type="InterPro" id="IPR037069">
    <property type="entry name" value="AcylCoA_DH/ox_N_sf"/>
</dbReference>
<dbReference type="InterPro" id="IPR009100">
    <property type="entry name" value="AcylCoA_DH/oxidase_NM_dom_sf"/>
</dbReference>
<evidence type="ECO:0000313" key="1">
    <source>
        <dbReference type="EMBL" id="GIF87724.1"/>
    </source>
</evidence>
<dbReference type="SUPFAM" id="SSF56645">
    <property type="entry name" value="Acyl-CoA dehydrogenase NM domain-like"/>
    <property type="match status" value="1"/>
</dbReference>
<dbReference type="GO" id="GO:0050660">
    <property type="term" value="F:flavin adenine dinucleotide binding"/>
    <property type="evidence" value="ECO:0007669"/>
    <property type="project" value="InterPro"/>
</dbReference>
<comment type="caution">
    <text evidence="1">The sequence shown here is derived from an EMBL/GenBank/DDBJ whole genome shotgun (WGS) entry which is preliminary data.</text>
</comment>
<proteinExistence type="predicted"/>
<dbReference type="Proteomes" id="UP000619293">
    <property type="component" value="Unassembled WGS sequence"/>
</dbReference>
<gene>
    <name evidence="1" type="ORF">Cch02nite_11680</name>
</gene>